<protein>
    <submittedName>
        <fullName evidence="2">Uncharacterized protein</fullName>
    </submittedName>
</protein>
<organism evidence="2 3">
    <name type="scientific">Paenibacillus residui</name>
    <dbReference type="NCBI Taxonomy" id="629724"/>
    <lineage>
        <taxon>Bacteria</taxon>
        <taxon>Bacillati</taxon>
        <taxon>Bacillota</taxon>
        <taxon>Bacilli</taxon>
        <taxon>Bacillales</taxon>
        <taxon>Paenibacillaceae</taxon>
        <taxon>Paenibacillus</taxon>
    </lineage>
</organism>
<dbReference type="EMBL" id="JBHTIU010000010">
    <property type="protein sequence ID" value="MFD0868228.1"/>
    <property type="molecule type" value="Genomic_DNA"/>
</dbReference>
<feature type="transmembrane region" description="Helical" evidence="1">
    <location>
        <begin position="46"/>
        <end position="65"/>
    </location>
</feature>
<gene>
    <name evidence="2" type="ORF">ACFQ03_03635</name>
</gene>
<evidence type="ECO:0000256" key="1">
    <source>
        <dbReference type="SAM" id="Phobius"/>
    </source>
</evidence>
<keyword evidence="3" id="KW-1185">Reference proteome</keyword>
<dbReference type="RefSeq" id="WP_379286120.1">
    <property type="nucleotide sequence ID" value="NZ_JBHTIU010000010.1"/>
</dbReference>
<reference evidence="3" key="1">
    <citation type="journal article" date="2019" name="Int. J. Syst. Evol. Microbiol.">
        <title>The Global Catalogue of Microorganisms (GCM) 10K type strain sequencing project: providing services to taxonomists for standard genome sequencing and annotation.</title>
        <authorList>
            <consortium name="The Broad Institute Genomics Platform"/>
            <consortium name="The Broad Institute Genome Sequencing Center for Infectious Disease"/>
            <person name="Wu L."/>
            <person name="Ma J."/>
        </authorList>
    </citation>
    <scope>NUCLEOTIDE SEQUENCE [LARGE SCALE GENOMIC DNA]</scope>
    <source>
        <strain evidence="3">CCUG 57263</strain>
    </source>
</reference>
<sequence length="204" mass="23952">MNRMFRFLSILLVLLPVLFMLRFPNKTFLVSKFYDYFNLRIEGKTVFILPIIIFVCFVIGIFLLIKHYKKRRLLIILCLTLAPILLFKAYIYLFVHDVRALYYNQKNSFCEIGVNKKDGHTGYCQFQITNRSNKEIRFKITISDKNFIDKDLREIVREREEEIHTAGANTTKVFELVFRKEAGSASDVLSKKYSGINIDVTNAP</sequence>
<proteinExistence type="predicted"/>
<keyword evidence="1" id="KW-0472">Membrane</keyword>
<keyword evidence="1" id="KW-1133">Transmembrane helix</keyword>
<dbReference type="Proteomes" id="UP001597120">
    <property type="component" value="Unassembled WGS sequence"/>
</dbReference>
<accession>A0ABW3D4N8</accession>
<keyword evidence="1" id="KW-0812">Transmembrane</keyword>
<evidence type="ECO:0000313" key="3">
    <source>
        <dbReference type="Proteomes" id="UP001597120"/>
    </source>
</evidence>
<name>A0ABW3D4N8_9BACL</name>
<feature type="transmembrane region" description="Helical" evidence="1">
    <location>
        <begin position="72"/>
        <end position="95"/>
    </location>
</feature>
<comment type="caution">
    <text evidence="2">The sequence shown here is derived from an EMBL/GenBank/DDBJ whole genome shotgun (WGS) entry which is preliminary data.</text>
</comment>
<evidence type="ECO:0000313" key="2">
    <source>
        <dbReference type="EMBL" id="MFD0868228.1"/>
    </source>
</evidence>